<feature type="region of interest" description="Disordered" evidence="1">
    <location>
        <begin position="1"/>
        <end position="78"/>
    </location>
</feature>
<reference evidence="3" key="2">
    <citation type="submission" date="2017-02" db="EMBL/GenBank/DDBJ databases">
        <title>Sunflower complete genome.</title>
        <authorList>
            <person name="Langlade N."/>
            <person name="Munos S."/>
        </authorList>
    </citation>
    <scope>NUCLEOTIDE SEQUENCE [LARGE SCALE GENOMIC DNA]</scope>
    <source>
        <tissue evidence="3">Leaves</tissue>
    </source>
</reference>
<name>A0A251VNC1_HELAN</name>
<dbReference type="EMBL" id="CM007890">
    <property type="protein sequence ID" value="OTG36964.1"/>
    <property type="molecule type" value="Genomic_DNA"/>
</dbReference>
<proteinExistence type="predicted"/>
<evidence type="ECO:0000313" key="4">
    <source>
        <dbReference type="Proteomes" id="UP000215914"/>
    </source>
</evidence>
<reference evidence="2 4" key="1">
    <citation type="journal article" date="2017" name="Nature">
        <title>The sunflower genome provides insights into oil metabolism, flowering and Asterid evolution.</title>
        <authorList>
            <person name="Badouin H."/>
            <person name="Gouzy J."/>
            <person name="Grassa C.J."/>
            <person name="Murat F."/>
            <person name="Staton S.E."/>
            <person name="Cottret L."/>
            <person name="Lelandais-Briere C."/>
            <person name="Owens G.L."/>
            <person name="Carrere S."/>
            <person name="Mayjonade B."/>
            <person name="Legrand L."/>
            <person name="Gill N."/>
            <person name="Kane N.C."/>
            <person name="Bowers J.E."/>
            <person name="Hubner S."/>
            <person name="Bellec A."/>
            <person name="Berard A."/>
            <person name="Berges H."/>
            <person name="Blanchet N."/>
            <person name="Boniface M.C."/>
            <person name="Brunel D."/>
            <person name="Catrice O."/>
            <person name="Chaidir N."/>
            <person name="Claudel C."/>
            <person name="Donnadieu C."/>
            <person name="Faraut T."/>
            <person name="Fievet G."/>
            <person name="Helmstetter N."/>
            <person name="King M."/>
            <person name="Knapp S.J."/>
            <person name="Lai Z."/>
            <person name="Le Paslier M.C."/>
            <person name="Lippi Y."/>
            <person name="Lorenzon L."/>
            <person name="Mandel J.R."/>
            <person name="Marage G."/>
            <person name="Marchand G."/>
            <person name="Marquand E."/>
            <person name="Bret-Mestries E."/>
            <person name="Morien E."/>
            <person name="Nambeesan S."/>
            <person name="Nguyen T."/>
            <person name="Pegot-Espagnet P."/>
            <person name="Pouilly N."/>
            <person name="Raftis F."/>
            <person name="Sallet E."/>
            <person name="Schiex T."/>
            <person name="Thomas J."/>
            <person name="Vandecasteele C."/>
            <person name="Vares D."/>
            <person name="Vear F."/>
            <person name="Vautrin S."/>
            <person name="Crespi M."/>
            <person name="Mangin B."/>
            <person name="Burke J.M."/>
            <person name="Salse J."/>
            <person name="Munos S."/>
            <person name="Vincourt P."/>
            <person name="Rieseberg L.H."/>
            <person name="Langlade N.B."/>
        </authorList>
    </citation>
    <scope>NUCLEOTIDE SEQUENCE [LARGE SCALE GENOMIC DNA]</scope>
    <source>
        <strain evidence="4">cv. SF193</strain>
        <tissue evidence="2">Leaves</tissue>
    </source>
</reference>
<feature type="compositionally biased region" description="Basic residues" evidence="1">
    <location>
        <begin position="32"/>
        <end position="53"/>
    </location>
</feature>
<gene>
    <name evidence="3" type="ORF">HannXRQ_Chr01g0013641</name>
    <name evidence="2" type="ORF">HanXRQr2_Chr01g0019781</name>
</gene>
<evidence type="ECO:0000256" key="1">
    <source>
        <dbReference type="SAM" id="MobiDB-lite"/>
    </source>
</evidence>
<sequence length="78" mass="8996">MEPFLHGNDNDDDENINLHPIPNYHQASKGSRGIRKRTGGPTKHRIPVRKISTRARERAGRPSGMAKTYRRKAEKHRK</sequence>
<dbReference type="InParanoid" id="A0A251VNC1"/>
<accession>A0A251VNC1</accession>
<evidence type="ECO:0000313" key="3">
    <source>
        <dbReference type="EMBL" id="OTG36964.1"/>
    </source>
</evidence>
<organism evidence="3 4">
    <name type="scientific">Helianthus annuus</name>
    <name type="common">Common sunflower</name>
    <dbReference type="NCBI Taxonomy" id="4232"/>
    <lineage>
        <taxon>Eukaryota</taxon>
        <taxon>Viridiplantae</taxon>
        <taxon>Streptophyta</taxon>
        <taxon>Embryophyta</taxon>
        <taxon>Tracheophyta</taxon>
        <taxon>Spermatophyta</taxon>
        <taxon>Magnoliopsida</taxon>
        <taxon>eudicotyledons</taxon>
        <taxon>Gunneridae</taxon>
        <taxon>Pentapetalae</taxon>
        <taxon>asterids</taxon>
        <taxon>campanulids</taxon>
        <taxon>Asterales</taxon>
        <taxon>Asteraceae</taxon>
        <taxon>Asteroideae</taxon>
        <taxon>Heliantheae alliance</taxon>
        <taxon>Heliantheae</taxon>
        <taxon>Helianthus</taxon>
    </lineage>
</organism>
<dbReference type="Proteomes" id="UP000215914">
    <property type="component" value="Chromosome 1"/>
</dbReference>
<evidence type="ECO:0000313" key="2">
    <source>
        <dbReference type="EMBL" id="KAF5821859.1"/>
    </source>
</evidence>
<keyword evidence="4" id="KW-1185">Reference proteome</keyword>
<dbReference type="EMBL" id="MNCJ02000316">
    <property type="protein sequence ID" value="KAF5821859.1"/>
    <property type="molecule type" value="Genomic_DNA"/>
</dbReference>
<dbReference type="AlphaFoldDB" id="A0A251VNC1"/>
<protein>
    <submittedName>
        <fullName evidence="3">Uncharacterized protein</fullName>
    </submittedName>
</protein>
<reference evidence="2" key="3">
    <citation type="submission" date="2020-06" db="EMBL/GenBank/DDBJ databases">
        <title>Helianthus annuus Genome sequencing and assembly Release 2.</title>
        <authorList>
            <person name="Gouzy J."/>
            <person name="Langlade N."/>
            <person name="Munos S."/>
        </authorList>
    </citation>
    <scope>NUCLEOTIDE SEQUENCE</scope>
    <source>
        <tissue evidence="2">Leaves</tissue>
    </source>
</reference>
<dbReference type="Gramene" id="mRNA:HanXRQr2_Chr01g0019781">
    <property type="protein sequence ID" value="mRNA:HanXRQr2_Chr01g0019781"/>
    <property type="gene ID" value="HanXRQr2_Chr01g0019781"/>
</dbReference>
<feature type="compositionally biased region" description="Basic residues" evidence="1">
    <location>
        <begin position="68"/>
        <end position="78"/>
    </location>
</feature>